<keyword evidence="1" id="KW-0560">Oxidoreductase</keyword>
<dbReference type="InterPro" id="IPR036812">
    <property type="entry name" value="NAD(P)_OxRdtase_dom_sf"/>
</dbReference>
<dbReference type="PRINTS" id="PR00069">
    <property type="entry name" value="ALDKETRDTASE"/>
</dbReference>
<proteinExistence type="predicted"/>
<feature type="domain" description="NADP-dependent oxidoreductase" evidence="3">
    <location>
        <begin position="15"/>
        <end position="316"/>
    </location>
</feature>
<protein>
    <submittedName>
        <fullName evidence="4">Aldo/keto reductase</fullName>
    </submittedName>
</protein>
<dbReference type="PANTHER" id="PTHR43364">
    <property type="entry name" value="NADH-SPECIFIC METHYLGLYOXAL REDUCTASE-RELATED"/>
    <property type="match status" value="1"/>
</dbReference>
<name>A0A6B1E001_9CHLR</name>
<feature type="compositionally biased region" description="Basic and acidic residues" evidence="2">
    <location>
        <begin position="226"/>
        <end position="235"/>
    </location>
</feature>
<evidence type="ECO:0000256" key="1">
    <source>
        <dbReference type="ARBA" id="ARBA00023002"/>
    </source>
</evidence>
<accession>A0A6B1E001</accession>
<dbReference type="GO" id="GO:0016491">
    <property type="term" value="F:oxidoreductase activity"/>
    <property type="evidence" value="ECO:0007669"/>
    <property type="project" value="UniProtKB-KW"/>
</dbReference>
<dbReference type="Gene3D" id="3.20.20.100">
    <property type="entry name" value="NADP-dependent oxidoreductase domain"/>
    <property type="match status" value="1"/>
</dbReference>
<dbReference type="PANTHER" id="PTHR43364:SF4">
    <property type="entry name" value="NAD(P)-LINKED OXIDOREDUCTASE SUPERFAMILY PROTEIN"/>
    <property type="match status" value="1"/>
</dbReference>
<dbReference type="EMBL" id="VXPY01000121">
    <property type="protein sequence ID" value="MYD91924.1"/>
    <property type="molecule type" value="Genomic_DNA"/>
</dbReference>
<dbReference type="FunFam" id="3.20.20.100:FF:000004">
    <property type="entry name" value="Oxidoreductase, aldo/keto reductase"/>
    <property type="match status" value="1"/>
</dbReference>
<dbReference type="InterPro" id="IPR050523">
    <property type="entry name" value="AKR_Detox_Biosynth"/>
</dbReference>
<dbReference type="Pfam" id="PF00248">
    <property type="entry name" value="Aldo_ket_red"/>
    <property type="match status" value="1"/>
</dbReference>
<dbReference type="GO" id="GO:0005829">
    <property type="term" value="C:cytosol"/>
    <property type="evidence" value="ECO:0007669"/>
    <property type="project" value="TreeGrafter"/>
</dbReference>
<dbReference type="SUPFAM" id="SSF51430">
    <property type="entry name" value="NAD(P)-linked oxidoreductase"/>
    <property type="match status" value="1"/>
</dbReference>
<gene>
    <name evidence="4" type="ORF">F4Y08_16610</name>
</gene>
<feature type="region of interest" description="Disordered" evidence="2">
    <location>
        <begin position="222"/>
        <end position="241"/>
    </location>
</feature>
<evidence type="ECO:0000256" key="2">
    <source>
        <dbReference type="SAM" id="MobiDB-lite"/>
    </source>
</evidence>
<comment type="caution">
    <text evidence="4">The sequence shown here is derived from an EMBL/GenBank/DDBJ whole genome shotgun (WGS) entry which is preliminary data.</text>
</comment>
<dbReference type="CDD" id="cd19081">
    <property type="entry name" value="AKR_AKR9C1"/>
    <property type="match status" value="1"/>
</dbReference>
<sequence length="322" mass="36403">MQYRNLGRAGLKISAIGLGTMQWRWRTTEEEAYAIMDAYLEHGGNFLDTANIYSRWVPELGVGTSETVIGNWLQTRGNRDQVVLATKVRGPMSDRPNGEGLSRWHIMEALEDSLRRLQTDWVDLYQMHWYDAETPIEETLEALTALIRQGKVRYIGCSNYPAWRLMQALWASDKHDLHRFASLQPHYNLLHRREFEQELAEVCETYGIGVVPYSPMAGGVLTGSYSRDRSPETPRAEGNQAKYGREEVWQVVDAVRDIAVEHDTWAGAVALAWLLSRPAVTSPIVGANSIEQCRANLAAADLRLSQEELDRLTEASDRIGLA</sequence>
<organism evidence="4">
    <name type="scientific">Caldilineaceae bacterium SB0662_bin_9</name>
    <dbReference type="NCBI Taxonomy" id="2605258"/>
    <lineage>
        <taxon>Bacteria</taxon>
        <taxon>Bacillati</taxon>
        <taxon>Chloroflexota</taxon>
        <taxon>Caldilineae</taxon>
        <taxon>Caldilineales</taxon>
        <taxon>Caldilineaceae</taxon>
    </lineage>
</organism>
<dbReference type="InterPro" id="IPR023210">
    <property type="entry name" value="NADP_OxRdtase_dom"/>
</dbReference>
<evidence type="ECO:0000313" key="4">
    <source>
        <dbReference type="EMBL" id="MYD91924.1"/>
    </source>
</evidence>
<evidence type="ECO:0000259" key="3">
    <source>
        <dbReference type="Pfam" id="PF00248"/>
    </source>
</evidence>
<dbReference type="AlphaFoldDB" id="A0A6B1E001"/>
<dbReference type="InterPro" id="IPR020471">
    <property type="entry name" value="AKR"/>
</dbReference>
<reference evidence="4" key="1">
    <citation type="submission" date="2019-09" db="EMBL/GenBank/DDBJ databases">
        <title>Characterisation of the sponge microbiome using genome-centric metagenomics.</title>
        <authorList>
            <person name="Engelberts J.P."/>
            <person name="Robbins S.J."/>
            <person name="De Goeij J.M."/>
            <person name="Aranda M."/>
            <person name="Bell S.C."/>
            <person name="Webster N.S."/>
        </authorList>
    </citation>
    <scope>NUCLEOTIDE SEQUENCE</scope>
    <source>
        <strain evidence="4">SB0662_bin_9</strain>
    </source>
</reference>